<dbReference type="OrthoDB" id="5464673at2"/>
<feature type="chain" id="PRO_5016256687" evidence="1">
    <location>
        <begin position="23"/>
        <end position="759"/>
    </location>
</feature>
<dbReference type="EMBL" id="QLMA01000004">
    <property type="protein sequence ID" value="RAJ81861.1"/>
    <property type="molecule type" value="Genomic_DNA"/>
</dbReference>
<sequence length="759" mass="85213">MTKYIRFLPILLLLGASLVASAQKASVFVNGLARMQNGTQYWYINKAGQKVFDRVIGSYHPIDSITGTRLEDEGSLMLLVRSQGKFGIWNAQRQWVIPPVYDSIELKWKSYLSLKQHQKRTFADTYGHLLLPLQFEEVGILDGDYFDVKSNGKWGIYSNKAQKLVVSANYEGFDYCGGCGSASNYVFAKKNGKWGIINYRNETLLPFEYNHEHYGMRSDNWIKSLSKNDVPMVINLQQKKVYSSPEYTDMDVLDNGLLKVKRNGYYGLIGEDGQQVADFIYDNIEYPYEEGSYGPYVAVTKNKKTGILDDRGRVILAPEYSGSITCFADCFIVPVNGNYRLLDSAGQRLLDKDYNKITGFIAGPHSSTTSPLFILKQQALYGFYNPVSKKTVAPAFFDIAADDTGDFLLVEYQQRKGLYSTDGTELIPMGYKEYGQLSGSVYVVSQNNLKGLYDVKQQRQILPTEYTAIRELEGDSNLVLLIGKDKIGEDKYGLCNMQGNLLLPPGYNDIISLGDGMCLLKTGLDDTAHYSLFDPVRKQLTALPYSFISPGHIPDQLMAASGDKVGLINMRGDTVIPFEYRFMRSLLSGEYIVIKQEGERYKYGYADSTGKLIVPAIYDYDEISFREFGTKALLLQKADPNTGYIRLGLASMKGLIMLPANNDLVMEGKPGPGFLAKQGDKFIVLNEEGRPLTAVKYEDVMLQEVPGYGATTLKYSYPVMCKINNTAYQYLTLEGKILPIKVTGVISFFPDYDTEFPEL</sequence>
<keyword evidence="1" id="KW-0732">Signal</keyword>
<keyword evidence="3" id="KW-1185">Reference proteome</keyword>
<dbReference type="Proteomes" id="UP000249819">
    <property type="component" value="Unassembled WGS sequence"/>
</dbReference>
<evidence type="ECO:0000313" key="3">
    <source>
        <dbReference type="Proteomes" id="UP000249819"/>
    </source>
</evidence>
<dbReference type="Pfam" id="PF14903">
    <property type="entry name" value="WG_beta_rep"/>
    <property type="match status" value="5"/>
</dbReference>
<dbReference type="PANTHER" id="PTHR37841:SF1">
    <property type="entry name" value="DUF3298 DOMAIN-CONTAINING PROTEIN"/>
    <property type="match status" value="1"/>
</dbReference>
<evidence type="ECO:0000256" key="1">
    <source>
        <dbReference type="SAM" id="SignalP"/>
    </source>
</evidence>
<reference evidence="2 3" key="1">
    <citation type="submission" date="2018-06" db="EMBL/GenBank/DDBJ databases">
        <title>Genomic Encyclopedia of Archaeal and Bacterial Type Strains, Phase II (KMG-II): from individual species to whole genera.</title>
        <authorList>
            <person name="Goeker M."/>
        </authorList>
    </citation>
    <scope>NUCLEOTIDE SEQUENCE [LARGE SCALE GENOMIC DNA]</scope>
    <source>
        <strain evidence="2 3">DSM 29821</strain>
    </source>
</reference>
<accession>A0A327VXU5</accession>
<evidence type="ECO:0000313" key="2">
    <source>
        <dbReference type="EMBL" id="RAJ81861.1"/>
    </source>
</evidence>
<proteinExistence type="predicted"/>
<dbReference type="PANTHER" id="PTHR37841">
    <property type="entry name" value="GLR2918 PROTEIN"/>
    <property type="match status" value="1"/>
</dbReference>
<dbReference type="InterPro" id="IPR032774">
    <property type="entry name" value="WG_beta_rep"/>
</dbReference>
<comment type="caution">
    <text evidence="2">The sequence shown here is derived from an EMBL/GenBank/DDBJ whole genome shotgun (WGS) entry which is preliminary data.</text>
</comment>
<gene>
    <name evidence="2" type="ORF">CLV59_10486</name>
</gene>
<organism evidence="2 3">
    <name type="scientific">Chitinophaga dinghuensis</name>
    <dbReference type="NCBI Taxonomy" id="1539050"/>
    <lineage>
        <taxon>Bacteria</taxon>
        <taxon>Pseudomonadati</taxon>
        <taxon>Bacteroidota</taxon>
        <taxon>Chitinophagia</taxon>
        <taxon>Chitinophagales</taxon>
        <taxon>Chitinophagaceae</taxon>
        <taxon>Chitinophaga</taxon>
    </lineage>
</organism>
<feature type="signal peptide" evidence="1">
    <location>
        <begin position="1"/>
        <end position="22"/>
    </location>
</feature>
<protein>
    <submittedName>
        <fullName evidence="2">WG repeat protein</fullName>
    </submittedName>
</protein>
<dbReference type="AlphaFoldDB" id="A0A327VXU5"/>
<dbReference type="RefSeq" id="WP_111592425.1">
    <property type="nucleotide sequence ID" value="NZ_QLMA01000004.1"/>
</dbReference>
<name>A0A327VXU5_9BACT</name>